<gene>
    <name evidence="1" type="ORF">NSCI0253_LOCUS25832</name>
</gene>
<protein>
    <submittedName>
        <fullName evidence="1">Uncharacterized protein</fullName>
    </submittedName>
</protein>
<reference evidence="1" key="1">
    <citation type="submission" date="2021-01" db="EMBL/GenBank/DDBJ databases">
        <authorList>
            <person name="Corre E."/>
            <person name="Pelletier E."/>
            <person name="Niang G."/>
            <person name="Scheremetjew M."/>
            <person name="Finn R."/>
            <person name="Kale V."/>
            <person name="Holt S."/>
            <person name="Cochrane G."/>
            <person name="Meng A."/>
            <person name="Brown T."/>
            <person name="Cohen L."/>
        </authorList>
    </citation>
    <scope>NUCLEOTIDE SEQUENCE</scope>
</reference>
<sequence length="664" mass="73036">MWKVALLVPVVARRTIVEDDDDSRLTVFGCAHDIIVESPHGTSRVLSEIYRESSVPLFNKYTELPNMMCASDYSVGCDDFGRVVLHKQEACGGTQTSAVERLITSPGSRRVSIRPNHRETRISFSDLLNLPRMLSGTVLLKVSDKKCSSAAPDSCYEGCCPDGKHCQLTGEQGECVTREFEAEKVCALSDTTSVAACWHLVSDVGCHTNEWALMVPLLHVGATRDLGERFEKRVETDILADVGSLERGSNLLSEKWFKLLNASILQGRRSVEQLDVVSSPCGGLFEFHRRLVDRTKALQWNSEHREASMAEITNMAASVSQQWMTKPVSARGCTNFMLRVLDGRHHGKDFGPTVIIATDPFFLFALEEALRQMDDQDADDTKLIIQLHMTDLPSPAAVNFFAPLKAYAGQAVASRVRVHSVAPVTGGSDAIARHAGLSPSQVVIEQYMPVRDVFIGDVLPRPGSDTRIVLQTPRGSLALNISARDNVTLINVGEFPEVSVVQAYGAAVQRLKAEFSALQSDGKHWIFLNCGDTTQPRYAQVYEQLVAGNADHDRLIFVPFRHQSVDALVGRSTTSVLLPHGLRCGEHLALAQRGDHRKLLIHARVPPGVSREPPKGTNGRISWEESLLDEGMVPWEAGNVRHLMSTVEASVVTPESLSFFLVGL</sequence>
<organism evidence="1">
    <name type="scientific">Noctiluca scintillans</name>
    <name type="common">Sea sparkle</name>
    <name type="synonym">Red tide dinoflagellate</name>
    <dbReference type="NCBI Taxonomy" id="2966"/>
    <lineage>
        <taxon>Eukaryota</taxon>
        <taxon>Sar</taxon>
        <taxon>Alveolata</taxon>
        <taxon>Dinophyceae</taxon>
        <taxon>Noctilucales</taxon>
        <taxon>Noctilucaceae</taxon>
        <taxon>Noctiluca</taxon>
    </lineage>
</organism>
<name>A0A7S1AEJ2_NOCSC</name>
<dbReference type="EMBL" id="HBFQ01036641">
    <property type="protein sequence ID" value="CAD8851482.1"/>
    <property type="molecule type" value="Transcribed_RNA"/>
</dbReference>
<accession>A0A7S1AEJ2</accession>
<proteinExistence type="predicted"/>
<evidence type="ECO:0000313" key="1">
    <source>
        <dbReference type="EMBL" id="CAD8851482.1"/>
    </source>
</evidence>
<dbReference type="AlphaFoldDB" id="A0A7S1AEJ2"/>